<evidence type="ECO:0000313" key="1">
    <source>
        <dbReference type="EMBL" id="KAH3831041.1"/>
    </source>
</evidence>
<organism evidence="1 2">
    <name type="scientific">Dreissena polymorpha</name>
    <name type="common">Zebra mussel</name>
    <name type="synonym">Mytilus polymorpha</name>
    <dbReference type="NCBI Taxonomy" id="45954"/>
    <lineage>
        <taxon>Eukaryota</taxon>
        <taxon>Metazoa</taxon>
        <taxon>Spiralia</taxon>
        <taxon>Lophotrochozoa</taxon>
        <taxon>Mollusca</taxon>
        <taxon>Bivalvia</taxon>
        <taxon>Autobranchia</taxon>
        <taxon>Heteroconchia</taxon>
        <taxon>Euheterodonta</taxon>
        <taxon>Imparidentia</taxon>
        <taxon>Neoheterodontei</taxon>
        <taxon>Myida</taxon>
        <taxon>Dreissenoidea</taxon>
        <taxon>Dreissenidae</taxon>
        <taxon>Dreissena</taxon>
    </lineage>
</organism>
<reference evidence="1" key="1">
    <citation type="journal article" date="2019" name="bioRxiv">
        <title>The Genome of the Zebra Mussel, Dreissena polymorpha: A Resource for Invasive Species Research.</title>
        <authorList>
            <person name="McCartney M.A."/>
            <person name="Auch B."/>
            <person name="Kono T."/>
            <person name="Mallez S."/>
            <person name="Zhang Y."/>
            <person name="Obille A."/>
            <person name="Becker A."/>
            <person name="Abrahante J.E."/>
            <person name="Garbe J."/>
            <person name="Badalamenti J.P."/>
            <person name="Herman A."/>
            <person name="Mangelson H."/>
            <person name="Liachko I."/>
            <person name="Sullivan S."/>
            <person name="Sone E.D."/>
            <person name="Koren S."/>
            <person name="Silverstein K.A.T."/>
            <person name="Beckman K.B."/>
            <person name="Gohl D.M."/>
        </authorList>
    </citation>
    <scope>NUCLEOTIDE SEQUENCE</scope>
    <source>
        <strain evidence="1">Duluth1</strain>
        <tissue evidence="1">Whole animal</tissue>
    </source>
</reference>
<reference evidence="1" key="2">
    <citation type="submission" date="2020-11" db="EMBL/GenBank/DDBJ databases">
        <authorList>
            <person name="McCartney M.A."/>
            <person name="Auch B."/>
            <person name="Kono T."/>
            <person name="Mallez S."/>
            <person name="Becker A."/>
            <person name="Gohl D.M."/>
            <person name="Silverstein K.A.T."/>
            <person name="Koren S."/>
            <person name="Bechman K.B."/>
            <person name="Herman A."/>
            <person name="Abrahante J.E."/>
            <person name="Garbe J."/>
        </authorList>
    </citation>
    <scope>NUCLEOTIDE SEQUENCE</scope>
    <source>
        <strain evidence="1">Duluth1</strain>
        <tissue evidence="1">Whole animal</tissue>
    </source>
</reference>
<dbReference type="AlphaFoldDB" id="A0A9D4HCT5"/>
<dbReference type="EMBL" id="JAIWYP010000004">
    <property type="protein sequence ID" value="KAH3831041.1"/>
    <property type="molecule type" value="Genomic_DNA"/>
</dbReference>
<comment type="caution">
    <text evidence="1">The sequence shown here is derived from an EMBL/GenBank/DDBJ whole genome shotgun (WGS) entry which is preliminary data.</text>
</comment>
<accession>A0A9D4HCT5</accession>
<proteinExistence type="predicted"/>
<gene>
    <name evidence="1" type="ORF">DPMN_104301</name>
</gene>
<evidence type="ECO:0000313" key="2">
    <source>
        <dbReference type="Proteomes" id="UP000828390"/>
    </source>
</evidence>
<protein>
    <submittedName>
        <fullName evidence="1">Uncharacterized protein</fullName>
    </submittedName>
</protein>
<keyword evidence="2" id="KW-1185">Reference proteome</keyword>
<sequence>MNIPESLRLAARVIVPEFGSRRNVWVTRLEVPGEKLYSIAPFLSISGSSARI</sequence>
<name>A0A9D4HCT5_DREPO</name>
<dbReference type="Proteomes" id="UP000828390">
    <property type="component" value="Unassembled WGS sequence"/>
</dbReference>